<keyword evidence="1" id="KW-1133">Transmembrane helix</keyword>
<evidence type="ECO:0000256" key="1">
    <source>
        <dbReference type="SAM" id="Phobius"/>
    </source>
</evidence>
<keyword evidence="1" id="KW-0812">Transmembrane</keyword>
<gene>
    <name evidence="2" type="ORF">SAMN02745725_01588</name>
</gene>
<evidence type="ECO:0000313" key="3">
    <source>
        <dbReference type="Proteomes" id="UP000184185"/>
    </source>
</evidence>
<dbReference type="OrthoDB" id="2063630at2"/>
<dbReference type="EMBL" id="FQYQ01000008">
    <property type="protein sequence ID" value="SHJ01979.1"/>
    <property type="molecule type" value="Genomic_DNA"/>
</dbReference>
<reference evidence="2 3" key="1">
    <citation type="submission" date="2016-11" db="EMBL/GenBank/DDBJ databases">
        <authorList>
            <person name="Jaros S."/>
            <person name="Januszkiewicz K."/>
            <person name="Wedrychowicz H."/>
        </authorList>
    </citation>
    <scope>NUCLEOTIDE SEQUENCE [LARGE SCALE GENOMIC DNA]</scope>
    <source>
        <strain evidence="2 3">DSM 14809</strain>
    </source>
</reference>
<organism evidence="2 3">
    <name type="scientific">Pseudobutyrivibrio xylanivorans DSM 14809</name>
    <dbReference type="NCBI Taxonomy" id="1123012"/>
    <lineage>
        <taxon>Bacteria</taxon>
        <taxon>Bacillati</taxon>
        <taxon>Bacillota</taxon>
        <taxon>Clostridia</taxon>
        <taxon>Lachnospirales</taxon>
        <taxon>Lachnospiraceae</taxon>
        <taxon>Pseudobutyrivibrio</taxon>
    </lineage>
</organism>
<accession>A0A1M6FWK1</accession>
<dbReference type="RefSeq" id="WP_072915601.1">
    <property type="nucleotide sequence ID" value="NZ_FQYQ01000008.1"/>
</dbReference>
<protein>
    <recommendedName>
        <fullName evidence="4">Lipoprotein</fullName>
    </recommendedName>
</protein>
<dbReference type="AlphaFoldDB" id="A0A1M6FWK1"/>
<evidence type="ECO:0000313" key="2">
    <source>
        <dbReference type="EMBL" id="SHJ01979.1"/>
    </source>
</evidence>
<sequence>MRLENVEVVCHKEEPMKLRILMAFMVIVFAFCVACSTQNISTEEVPKGALSEEEIQPSKGITEEDKKQILDEYMKNMFAKDITTMPGVLGCKLDVNLDGEKDSEKSVTVMYFYDPETIEDVASLEDSIQEHISSSYPEADNVYLRGTPVSPDNDGEEYVGLDNIIQTLPADLNDNWNYIPIVPKK</sequence>
<proteinExistence type="predicted"/>
<name>A0A1M6FWK1_PSEXY</name>
<dbReference type="Proteomes" id="UP000184185">
    <property type="component" value="Unassembled WGS sequence"/>
</dbReference>
<keyword evidence="3" id="KW-1185">Reference proteome</keyword>
<keyword evidence="1" id="KW-0472">Membrane</keyword>
<evidence type="ECO:0008006" key="4">
    <source>
        <dbReference type="Google" id="ProtNLM"/>
    </source>
</evidence>
<feature type="transmembrane region" description="Helical" evidence="1">
    <location>
        <begin position="20"/>
        <end position="40"/>
    </location>
</feature>